<dbReference type="AlphaFoldDB" id="A0A8S3AET4"/>
<comment type="caution">
    <text evidence="1">The sequence shown here is derived from an EMBL/GenBank/DDBJ whole genome shotgun (WGS) entry which is preliminary data.</text>
</comment>
<dbReference type="EMBL" id="CAJOBH010123465">
    <property type="protein sequence ID" value="CAF4723404.1"/>
    <property type="molecule type" value="Genomic_DNA"/>
</dbReference>
<organism evidence="1 2">
    <name type="scientific">Rotaria magnacalcarata</name>
    <dbReference type="NCBI Taxonomy" id="392030"/>
    <lineage>
        <taxon>Eukaryota</taxon>
        <taxon>Metazoa</taxon>
        <taxon>Spiralia</taxon>
        <taxon>Gnathifera</taxon>
        <taxon>Rotifera</taxon>
        <taxon>Eurotatoria</taxon>
        <taxon>Bdelloidea</taxon>
        <taxon>Philodinida</taxon>
        <taxon>Philodinidae</taxon>
        <taxon>Rotaria</taxon>
    </lineage>
</organism>
<gene>
    <name evidence="1" type="ORF">BYL167_LOCUS44972</name>
</gene>
<dbReference type="Proteomes" id="UP000681967">
    <property type="component" value="Unassembled WGS sequence"/>
</dbReference>
<accession>A0A8S3AET4</accession>
<proteinExistence type="predicted"/>
<evidence type="ECO:0000313" key="2">
    <source>
        <dbReference type="Proteomes" id="UP000681967"/>
    </source>
</evidence>
<protein>
    <submittedName>
        <fullName evidence="1">Uncharacterized protein</fullName>
    </submittedName>
</protein>
<reference evidence="1" key="1">
    <citation type="submission" date="2021-02" db="EMBL/GenBank/DDBJ databases">
        <authorList>
            <person name="Nowell W R."/>
        </authorList>
    </citation>
    <scope>NUCLEOTIDE SEQUENCE</scope>
</reference>
<feature type="non-terminal residue" evidence="1">
    <location>
        <position position="1"/>
    </location>
</feature>
<evidence type="ECO:0000313" key="1">
    <source>
        <dbReference type="EMBL" id="CAF4723404.1"/>
    </source>
</evidence>
<sequence>LCKVSTIHYLTINIGMVTSLSYTSIEKHFLLFHKNGSLTWYRQLLPVM</sequence>
<name>A0A8S3AET4_9BILA</name>